<dbReference type="SUPFAM" id="SSF47384">
    <property type="entry name" value="Homodimeric domain of signal transducing histidine kinase"/>
    <property type="match status" value="1"/>
</dbReference>
<dbReference type="GO" id="GO:0000155">
    <property type="term" value="F:phosphorelay sensor kinase activity"/>
    <property type="evidence" value="ECO:0007669"/>
    <property type="project" value="InterPro"/>
</dbReference>
<dbReference type="AlphaFoldDB" id="A0A3B0UL40"/>
<accession>A0A3B0UL40</accession>
<evidence type="ECO:0008006" key="2">
    <source>
        <dbReference type="Google" id="ProtNLM"/>
    </source>
</evidence>
<evidence type="ECO:0000313" key="1">
    <source>
        <dbReference type="EMBL" id="VAW27132.1"/>
    </source>
</evidence>
<dbReference type="EMBL" id="UOES01000184">
    <property type="protein sequence ID" value="VAW27132.1"/>
    <property type="molecule type" value="Genomic_DNA"/>
</dbReference>
<gene>
    <name evidence="1" type="ORF">MNBD_BACTEROID06-538</name>
</gene>
<organism evidence="1">
    <name type="scientific">hydrothermal vent metagenome</name>
    <dbReference type="NCBI Taxonomy" id="652676"/>
    <lineage>
        <taxon>unclassified sequences</taxon>
        <taxon>metagenomes</taxon>
        <taxon>ecological metagenomes</taxon>
    </lineage>
</organism>
<reference evidence="1" key="1">
    <citation type="submission" date="2018-06" db="EMBL/GenBank/DDBJ databases">
        <authorList>
            <person name="Zhirakovskaya E."/>
        </authorList>
    </citation>
    <scope>NUCLEOTIDE SEQUENCE</scope>
</reference>
<feature type="non-terminal residue" evidence="1">
    <location>
        <position position="81"/>
    </location>
</feature>
<dbReference type="InterPro" id="IPR036097">
    <property type="entry name" value="HisK_dim/P_sf"/>
</dbReference>
<sequence>MANEDIIKKLEETVLKLEEEKKQLLKLVSHDVKSPFNKLFALNHLLRLVSEDLNEEQLDYLGRMEWVIKEGLTVVRNLMDL</sequence>
<dbReference type="Gene3D" id="1.10.287.130">
    <property type="match status" value="1"/>
</dbReference>
<protein>
    <recommendedName>
        <fullName evidence="2">Signal transduction histidine kinase dimerisation/phosphoacceptor domain-containing protein</fullName>
    </recommendedName>
</protein>
<name>A0A3B0UL40_9ZZZZ</name>
<proteinExistence type="predicted"/>